<evidence type="ECO:0000313" key="2">
    <source>
        <dbReference type="Proteomes" id="UP000591131"/>
    </source>
</evidence>
<comment type="caution">
    <text evidence="1">The sequence shown here is derived from an EMBL/GenBank/DDBJ whole genome shotgun (WGS) entry which is preliminary data.</text>
</comment>
<dbReference type="Proteomes" id="UP000591131">
    <property type="component" value="Unassembled WGS sequence"/>
</dbReference>
<dbReference type="EMBL" id="JAAPAO010000235">
    <property type="protein sequence ID" value="KAF4666434.1"/>
    <property type="molecule type" value="Genomic_DNA"/>
</dbReference>
<protein>
    <submittedName>
        <fullName evidence="1">Uncharacterized protein</fullName>
    </submittedName>
</protein>
<keyword evidence="2" id="KW-1185">Reference proteome</keyword>
<dbReference type="PANTHER" id="PTHR46321">
    <property type="entry name" value="KIF1-BINDING PROTEIN"/>
    <property type="match status" value="1"/>
</dbReference>
<evidence type="ECO:0000313" key="1">
    <source>
        <dbReference type="EMBL" id="KAF4666434.1"/>
    </source>
</evidence>
<accession>A0A7J6M4K6</accession>
<proteinExistence type="predicted"/>
<dbReference type="AlphaFoldDB" id="A0A7J6M4K6"/>
<name>A0A7J6M4K6_PERCH</name>
<organism evidence="1 2">
    <name type="scientific">Perkinsus chesapeaki</name>
    <name type="common">Clam parasite</name>
    <name type="synonym">Perkinsus andrewsi</name>
    <dbReference type="NCBI Taxonomy" id="330153"/>
    <lineage>
        <taxon>Eukaryota</taxon>
        <taxon>Sar</taxon>
        <taxon>Alveolata</taxon>
        <taxon>Perkinsozoa</taxon>
        <taxon>Perkinsea</taxon>
        <taxon>Perkinsida</taxon>
        <taxon>Perkinsidae</taxon>
        <taxon>Perkinsus</taxon>
    </lineage>
</organism>
<reference evidence="1 2" key="1">
    <citation type="submission" date="2020-04" db="EMBL/GenBank/DDBJ databases">
        <title>Perkinsus chesapeaki whole genome sequence.</title>
        <authorList>
            <person name="Bogema D.R."/>
        </authorList>
    </citation>
    <scope>NUCLEOTIDE SEQUENCE [LARGE SCALE GENOMIC DNA]</scope>
    <source>
        <strain evidence="1">ATCC PRA-425</strain>
    </source>
</reference>
<gene>
    <name evidence="1" type="ORF">FOL47_004102</name>
</gene>
<dbReference type="OrthoDB" id="409897at2759"/>
<sequence length="289" mass="33062">MVVTISADSDDPHSVIASAVCEDLKTLTDVEGQLDRMWDTYDSLTELPVEESEPYKYYYKARELLEIARESLKRKLAANETSDTENLEWHLANIDLAMGRNLFWCEEVSKAEVRFLRALKLGLLSSNRLEKKYVFFILDCLQQLSNIWLGRADYTKAINFLARAALLHKAVEDRVEWEDADMENLDRTKTLTAYGLARAYGGLGMISSASRACSMTLARQLEHNMAGSDDPGRKKDAPFDYREWSRNAISLADYYIGRGEFWTAEYLMHAGRIIAVGEERWGLLEFKTL</sequence>
<dbReference type="PANTHER" id="PTHR46321:SF1">
    <property type="entry name" value="KIF-BINDING PROTEIN"/>
    <property type="match status" value="1"/>
</dbReference>